<accession>A0ABM7ZS08</accession>
<evidence type="ECO:0000256" key="1">
    <source>
        <dbReference type="SAM" id="MobiDB-lite"/>
    </source>
</evidence>
<reference evidence="2" key="1">
    <citation type="submission" date="2022-06" db="EMBL/GenBank/DDBJ databases">
        <title>Complete genome sequence of Streptomyces nigrescens HEK616.</title>
        <authorList>
            <person name="Asamizu S."/>
            <person name="Onaka H."/>
        </authorList>
    </citation>
    <scope>NUCLEOTIDE SEQUENCE</scope>
    <source>
        <strain evidence="2">HEK616</strain>
    </source>
</reference>
<sequence length="123" mass="13605">MAKHRKSSHPKMGEGHSMHKGTEQHGWSPDVDQSEQHANESAHRSFHPERYAPKRDRSKETKDTGQEKVSPASEVKSESEPGERRAARTSEKGMHRKEPKGPAGRPSGGRDADAHTGVDPQNP</sequence>
<name>A0ABM7ZS08_STRNI</name>
<evidence type="ECO:0000313" key="2">
    <source>
        <dbReference type="EMBL" id="BDM69158.1"/>
    </source>
</evidence>
<protein>
    <submittedName>
        <fullName evidence="2">Uncharacterized protein</fullName>
    </submittedName>
</protein>
<feature type="region of interest" description="Disordered" evidence="1">
    <location>
        <begin position="1"/>
        <end position="123"/>
    </location>
</feature>
<organism evidence="2 3">
    <name type="scientific">Streptomyces nigrescens</name>
    <dbReference type="NCBI Taxonomy" id="1920"/>
    <lineage>
        <taxon>Bacteria</taxon>
        <taxon>Bacillati</taxon>
        <taxon>Actinomycetota</taxon>
        <taxon>Actinomycetes</taxon>
        <taxon>Kitasatosporales</taxon>
        <taxon>Streptomycetaceae</taxon>
        <taxon>Streptomyces</taxon>
    </lineage>
</organism>
<keyword evidence="3" id="KW-1185">Reference proteome</keyword>
<proteinExistence type="predicted"/>
<feature type="compositionally biased region" description="Basic and acidic residues" evidence="1">
    <location>
        <begin position="11"/>
        <end position="23"/>
    </location>
</feature>
<evidence type="ECO:0000313" key="3">
    <source>
        <dbReference type="Proteomes" id="UP001059597"/>
    </source>
</evidence>
<dbReference type="EMBL" id="AP026073">
    <property type="protein sequence ID" value="BDM69158.1"/>
    <property type="molecule type" value="Genomic_DNA"/>
</dbReference>
<feature type="compositionally biased region" description="Basic and acidic residues" evidence="1">
    <location>
        <begin position="34"/>
        <end position="66"/>
    </location>
</feature>
<dbReference type="Proteomes" id="UP001059597">
    <property type="component" value="Chromosome"/>
</dbReference>
<feature type="compositionally biased region" description="Basic and acidic residues" evidence="1">
    <location>
        <begin position="75"/>
        <end position="93"/>
    </location>
</feature>
<gene>
    <name evidence="2" type="ORF">HEK616_26450</name>
</gene>
<dbReference type="RefSeq" id="WP_261953087.1">
    <property type="nucleotide sequence ID" value="NZ_AP026073.1"/>
</dbReference>